<reference evidence="2" key="1">
    <citation type="journal article" date="2020" name="Stud. Mycol.">
        <title>101 Dothideomycetes genomes: a test case for predicting lifestyles and emergence of pathogens.</title>
        <authorList>
            <person name="Haridas S."/>
            <person name="Albert R."/>
            <person name="Binder M."/>
            <person name="Bloem J."/>
            <person name="Labutti K."/>
            <person name="Salamov A."/>
            <person name="Andreopoulos B."/>
            <person name="Baker S."/>
            <person name="Barry K."/>
            <person name="Bills G."/>
            <person name="Bluhm B."/>
            <person name="Cannon C."/>
            <person name="Castanera R."/>
            <person name="Culley D."/>
            <person name="Daum C."/>
            <person name="Ezra D."/>
            <person name="Gonzalez J."/>
            <person name="Henrissat B."/>
            <person name="Kuo A."/>
            <person name="Liang C."/>
            <person name="Lipzen A."/>
            <person name="Lutzoni F."/>
            <person name="Magnuson J."/>
            <person name="Mondo S."/>
            <person name="Nolan M."/>
            <person name="Ohm R."/>
            <person name="Pangilinan J."/>
            <person name="Park H.-J."/>
            <person name="Ramirez L."/>
            <person name="Alfaro M."/>
            <person name="Sun H."/>
            <person name="Tritt A."/>
            <person name="Yoshinaga Y."/>
            <person name="Zwiers L.-H."/>
            <person name="Turgeon B."/>
            <person name="Goodwin S."/>
            <person name="Spatafora J."/>
            <person name="Crous P."/>
            <person name="Grigoriev I."/>
        </authorList>
    </citation>
    <scope>NUCLEOTIDE SEQUENCE</scope>
    <source>
        <strain evidence="2">ATCC 16933</strain>
    </source>
</reference>
<keyword evidence="3" id="KW-1185">Reference proteome</keyword>
<dbReference type="AlphaFoldDB" id="A0A6A6PBW7"/>
<feature type="compositionally biased region" description="Basic residues" evidence="1">
    <location>
        <begin position="10"/>
        <end position="20"/>
    </location>
</feature>
<evidence type="ECO:0000313" key="2">
    <source>
        <dbReference type="EMBL" id="KAF2461292.1"/>
    </source>
</evidence>
<proteinExistence type="predicted"/>
<gene>
    <name evidence="2" type="ORF">BDY21DRAFT_331664</name>
</gene>
<sequence>MLIFGYLGRQTRRQTSRVRKERAERRAQGKKGGGESVGDARDGKRAMEERRQTGGADG</sequence>
<dbReference type="EMBL" id="MU001671">
    <property type="protein sequence ID" value="KAF2461292.1"/>
    <property type="molecule type" value="Genomic_DNA"/>
</dbReference>
<evidence type="ECO:0000256" key="1">
    <source>
        <dbReference type="SAM" id="MobiDB-lite"/>
    </source>
</evidence>
<dbReference type="Proteomes" id="UP000799766">
    <property type="component" value="Unassembled WGS sequence"/>
</dbReference>
<evidence type="ECO:0000313" key="3">
    <source>
        <dbReference type="Proteomes" id="UP000799766"/>
    </source>
</evidence>
<feature type="compositionally biased region" description="Basic and acidic residues" evidence="1">
    <location>
        <begin position="38"/>
        <end position="52"/>
    </location>
</feature>
<organism evidence="2 3">
    <name type="scientific">Lineolata rhizophorae</name>
    <dbReference type="NCBI Taxonomy" id="578093"/>
    <lineage>
        <taxon>Eukaryota</taxon>
        <taxon>Fungi</taxon>
        <taxon>Dikarya</taxon>
        <taxon>Ascomycota</taxon>
        <taxon>Pezizomycotina</taxon>
        <taxon>Dothideomycetes</taxon>
        <taxon>Dothideomycetes incertae sedis</taxon>
        <taxon>Lineolatales</taxon>
        <taxon>Lineolataceae</taxon>
        <taxon>Lineolata</taxon>
    </lineage>
</organism>
<protein>
    <submittedName>
        <fullName evidence="2">Uncharacterized protein</fullName>
    </submittedName>
</protein>
<name>A0A6A6PBW7_9PEZI</name>
<accession>A0A6A6PBW7</accession>
<feature type="region of interest" description="Disordered" evidence="1">
    <location>
        <begin position="1"/>
        <end position="58"/>
    </location>
</feature>